<feature type="compositionally biased region" description="Polar residues" evidence="1">
    <location>
        <begin position="33"/>
        <end position="42"/>
    </location>
</feature>
<feature type="region of interest" description="Disordered" evidence="1">
    <location>
        <begin position="1295"/>
        <end position="1328"/>
    </location>
</feature>
<name>E6ZMV2_SPORE</name>
<proteinExistence type="predicted"/>
<feature type="compositionally biased region" description="Polar residues" evidence="1">
    <location>
        <begin position="1"/>
        <end position="11"/>
    </location>
</feature>
<feature type="compositionally biased region" description="Low complexity" evidence="1">
    <location>
        <begin position="1042"/>
        <end position="1061"/>
    </location>
</feature>
<dbReference type="Pfam" id="PF25381">
    <property type="entry name" value="PH_26"/>
    <property type="match status" value="1"/>
</dbReference>
<feature type="region of interest" description="Disordered" evidence="1">
    <location>
        <begin position="781"/>
        <end position="900"/>
    </location>
</feature>
<feature type="compositionally biased region" description="Polar residues" evidence="1">
    <location>
        <begin position="1171"/>
        <end position="1180"/>
    </location>
</feature>
<feature type="region of interest" description="Disordered" evidence="1">
    <location>
        <begin position="1523"/>
        <end position="1559"/>
    </location>
</feature>
<sequence length="1559" mass="165806">MNNSSFPSQNFAKAGNTPAYESSFSSMPSSASQNMQPFNSRQAAPPATSPTTMASSRNFQPSHGHSQSTSVLLNSSSRQMYRPQSQQQQQQQNASSGNRSTSMRPMSAFQPLDNPDYYAAGGGASSPTLQRAPSPTGSTARSIRSTPQTPLTFKSQDLRSALSLQESQQKKLYMEGYLLKRDDLGTDGKPLHVADEKRRWSECFVQLSGTVLSLWNVEQMQDAARRGTEVPPTYINITDSFVDFIGLLIEDPKLIPGSRGRYHHAFAINSAGNNRTIFCFRDPPPFPPESLEQWLAPEHRHKPEHRTVIGWLNLGHRHLQAWINAIRLASWEKVRLEEIYTGALIRARLGAVGSPGNSTPDGIKDPSSVNAAEMSIKSPLVKGKMEGWVKARFMGSTEWKKVWMVLTNHKPDESEFGKKKFWKLGSSGDRSSVMSISGVSTAAPGAPSNDGKDLPPPPGSNGAPGVASFFESKKDKKPFATLIYAAHAFAVYPSRPELVEGSSLFKIEGVFPSSTVLSATHRVRTTGWVMLMPELDTAGSKGANAEMMKWLIAFMDSFKLYGRPDTLVWEARDPVSPFFAYPIGPFKDRLFLDRELAEFLEIAREDHLTTRASLHGIMAARMRGERTKILQPLPPPSQNTGASTSKAASLADEEPRTASRASAAESASQLPPLNFDSAQRQPIAAAAPMVQNVSNTSHRSSDQIGRVSNAFKDSARGDATDKESERAASPDFDSFRPPREARPGQTVSTHPAALQPAPTASAQAATPTPAALVAAAPLNNAGAAPQPARAPVVSQLSTVPQSRDQQDERSSIRAVPSPTSAVPPPTQGLQPALQTAPATESSLAYLTPSNANASQAMPPAPELDAAASRPAAVFGPSGRGAEQTAPEQPRSTKRDSDLPTNYDESALFFMASISDQLPATSSQPVVMPAPSRNVVTKESSQASRPQSLAPASGTTSAIQSESTHATRLSSDQQQQSAAAAAPAQNELAKAEPSAASRTNPTQDDTINDDALAAYSFLEQPPSPALRTKEAPVVKTNEVERSSVPTPVAAAPVQPASTAVPQTSVDSNFGVRPSAVQYPSTFGQNKRAAERKSAAQLQAQAHQEALSRPGRAGANKPKGMRRPGWVDDSEEEEEEEEDDEEEEEERPSRIVPPAGATRSAASSSRGAPGTESPVNLANSVGSLGRGNEAASQAAAGNFPRSVSGYGASVVGGSRSDSPGQSPARGAIPTHPSIQAYQRQSMFNSHLAAAHGDDSRSNTPPQGPIVRDRQTFLQLNPEEQPGAMTTVFTPHGLVQAGAQDKAERSAKAQEAEARATGRNLVNVPNKPPPPQAGLLGAITAHERDRKGAGGFGATLTERERERVAAERRQREEDALRQQQQQVQQQQQMQQMQQMAYFNPMMYQQMMMSGMMGGMGMMGMGMPQMGGFGGSQMGGGGGSQMGGMGGAFDPMMAQQQAMQAAQMAYMNALSQAHQEGSALGHGSMMGHGSPGATPASTMGMPMGSMPFMASPHMSMMGLPYPGFTAPSAMGGAASPSEFNAGAGGTSPLPRSPSGKPNGQGNA</sequence>
<feature type="compositionally biased region" description="Basic and acidic residues" evidence="1">
    <location>
        <begin position="713"/>
        <end position="742"/>
    </location>
</feature>
<feature type="compositionally biased region" description="Low complexity" evidence="1">
    <location>
        <begin position="658"/>
        <end position="668"/>
    </location>
</feature>
<dbReference type="OrthoDB" id="5563754at2759"/>
<feature type="compositionally biased region" description="Polar residues" evidence="1">
    <location>
        <begin position="952"/>
        <end position="971"/>
    </location>
</feature>
<feature type="compositionally biased region" description="Acidic residues" evidence="1">
    <location>
        <begin position="1126"/>
        <end position="1144"/>
    </location>
</feature>
<feature type="compositionally biased region" description="Low complexity" evidence="1">
    <location>
        <begin position="751"/>
        <end position="766"/>
    </location>
</feature>
<organism evidence="3 4">
    <name type="scientific">Sporisorium reilianum (strain SRZ2)</name>
    <name type="common">Maize head smut fungus</name>
    <dbReference type="NCBI Taxonomy" id="999809"/>
    <lineage>
        <taxon>Eukaryota</taxon>
        <taxon>Fungi</taxon>
        <taxon>Dikarya</taxon>
        <taxon>Basidiomycota</taxon>
        <taxon>Ustilaginomycotina</taxon>
        <taxon>Ustilaginomycetes</taxon>
        <taxon>Ustilaginales</taxon>
        <taxon>Ustilaginaceae</taxon>
        <taxon>Sporisorium</taxon>
    </lineage>
</organism>
<feature type="compositionally biased region" description="Basic and acidic residues" evidence="1">
    <location>
        <begin position="1354"/>
        <end position="1373"/>
    </location>
</feature>
<feature type="compositionally biased region" description="Polar residues" evidence="1">
    <location>
        <begin position="794"/>
        <end position="803"/>
    </location>
</feature>
<evidence type="ECO:0000313" key="4">
    <source>
        <dbReference type="Proteomes" id="UP000008867"/>
    </source>
</evidence>
<evidence type="ECO:0000313" key="3">
    <source>
        <dbReference type="EMBL" id="CBQ68559.1"/>
    </source>
</evidence>
<reference evidence="3 4" key="1">
    <citation type="journal article" date="2010" name="Science">
        <title>Pathogenicity determinants in smut fungi revealed by genome comparison.</title>
        <authorList>
            <person name="Schirawski J."/>
            <person name="Mannhaupt G."/>
            <person name="Muench K."/>
            <person name="Brefort T."/>
            <person name="Schipper K."/>
            <person name="Doehlemann G."/>
            <person name="Di Stasio M."/>
            <person name="Roessel N."/>
            <person name="Mendoza-Mendoza A."/>
            <person name="Pester D."/>
            <person name="Mueller O."/>
            <person name="Winterberg B."/>
            <person name="Meyer E."/>
            <person name="Ghareeb H."/>
            <person name="Wollenberg T."/>
            <person name="Muensterkoetter M."/>
            <person name="Wong P."/>
            <person name="Walter M."/>
            <person name="Stukenbrock E."/>
            <person name="Gueldener U."/>
            <person name="Kahmann R."/>
        </authorList>
    </citation>
    <scope>NUCLEOTIDE SEQUENCE [LARGE SCALE GENOMIC DNA]</scope>
    <source>
        <strain evidence="4">SRZ2</strain>
    </source>
</reference>
<feature type="region of interest" description="Disordered" evidence="1">
    <location>
        <begin position="1343"/>
        <end position="1381"/>
    </location>
</feature>
<feature type="compositionally biased region" description="Polar residues" evidence="1">
    <location>
        <begin position="638"/>
        <end position="647"/>
    </location>
</feature>
<dbReference type="EMBL" id="FQ311432">
    <property type="protein sequence ID" value="CBQ68559.1"/>
    <property type="molecule type" value="Genomic_DNA"/>
</dbReference>
<feature type="compositionally biased region" description="Basic and acidic residues" evidence="1">
    <location>
        <begin position="1298"/>
        <end position="1313"/>
    </location>
</feature>
<feature type="region of interest" description="Disordered" evidence="1">
    <location>
        <begin position="629"/>
        <end position="674"/>
    </location>
</feature>
<dbReference type="Gene3D" id="2.30.29.30">
    <property type="entry name" value="Pleckstrin-homology domain (PH domain)/Phosphotyrosine-binding domain (PTB)"/>
    <property type="match status" value="1"/>
</dbReference>
<feature type="compositionally biased region" description="Low complexity" evidence="1">
    <location>
        <begin position="1151"/>
        <end position="1169"/>
    </location>
</feature>
<dbReference type="InterPro" id="IPR001849">
    <property type="entry name" value="PH_domain"/>
</dbReference>
<accession>E6ZMV2</accession>
<feature type="compositionally biased region" description="Low complexity" evidence="1">
    <location>
        <begin position="22"/>
        <end position="32"/>
    </location>
</feature>
<dbReference type="InterPro" id="IPR058155">
    <property type="entry name" value="Skg3/CAF120-like_PH"/>
</dbReference>
<feature type="compositionally biased region" description="Polar residues" evidence="1">
    <location>
        <begin position="827"/>
        <end position="855"/>
    </location>
</feature>
<protein>
    <recommendedName>
        <fullName evidence="2">PH domain-containing protein</fullName>
    </recommendedName>
</protein>
<feature type="region of interest" description="Disordered" evidence="1">
    <location>
        <begin position="1019"/>
        <end position="1283"/>
    </location>
</feature>
<evidence type="ECO:0000259" key="2">
    <source>
        <dbReference type="SMART" id="SM00233"/>
    </source>
</evidence>
<feature type="region of interest" description="Disordered" evidence="1">
    <location>
        <begin position="438"/>
        <end position="467"/>
    </location>
</feature>
<feature type="compositionally biased region" description="Low complexity" evidence="1">
    <location>
        <begin position="972"/>
        <end position="987"/>
    </location>
</feature>
<feature type="compositionally biased region" description="Polar residues" evidence="1">
    <location>
        <begin position="125"/>
        <end position="155"/>
    </location>
</feature>
<feature type="compositionally biased region" description="Low complexity" evidence="1">
    <location>
        <begin position="43"/>
        <end position="56"/>
    </location>
</feature>
<dbReference type="eggNOG" id="ENOG502QPV9">
    <property type="taxonomic scope" value="Eukaryota"/>
</dbReference>
<feature type="region of interest" description="Disordered" evidence="1">
    <location>
        <begin position="1"/>
        <end position="156"/>
    </location>
</feature>
<feature type="compositionally biased region" description="Polar residues" evidence="1">
    <location>
        <begin position="1230"/>
        <end position="1242"/>
    </location>
</feature>
<feature type="compositionally biased region" description="Low complexity" evidence="1">
    <location>
        <begin position="66"/>
        <end position="100"/>
    </location>
</feature>
<dbReference type="HOGENOM" id="CLU_002684_0_0_1"/>
<dbReference type="SMART" id="SM00233">
    <property type="entry name" value="PH"/>
    <property type="match status" value="2"/>
</dbReference>
<dbReference type="InterPro" id="IPR011993">
    <property type="entry name" value="PH-like_dom_sf"/>
</dbReference>
<feature type="domain" description="PH" evidence="2">
    <location>
        <begin position="172"/>
        <end position="333"/>
    </location>
</feature>
<gene>
    <name evidence="3" type="ORF">sr14848</name>
</gene>
<feature type="compositionally biased region" description="Low complexity" evidence="1">
    <location>
        <begin position="1200"/>
        <end position="1212"/>
    </location>
</feature>
<dbReference type="VEuPathDB" id="FungiDB:sr14848"/>
<feature type="region of interest" description="Disordered" evidence="1">
    <location>
        <begin position="688"/>
        <end position="766"/>
    </location>
</feature>
<feature type="compositionally biased region" description="Low complexity" evidence="1">
    <location>
        <begin position="1523"/>
        <end position="1533"/>
    </location>
</feature>
<feature type="domain" description="PH" evidence="2">
    <location>
        <begin position="383"/>
        <end position="561"/>
    </location>
</feature>
<keyword evidence="4" id="KW-1185">Reference proteome</keyword>
<dbReference type="Proteomes" id="UP000008867">
    <property type="component" value="Chromosome 11"/>
</dbReference>
<feature type="compositionally biased region" description="Polar residues" evidence="1">
    <location>
        <begin position="995"/>
        <end position="1004"/>
    </location>
</feature>
<evidence type="ECO:0000256" key="1">
    <source>
        <dbReference type="SAM" id="MobiDB-lite"/>
    </source>
</evidence>
<feature type="compositionally biased region" description="Low complexity" evidence="1">
    <location>
        <begin position="1093"/>
        <end position="1105"/>
    </location>
</feature>
<feature type="compositionally biased region" description="Basic and acidic residues" evidence="1">
    <location>
        <begin position="1026"/>
        <end position="1040"/>
    </location>
</feature>
<feature type="region of interest" description="Disordered" evidence="1">
    <location>
        <begin position="920"/>
        <end position="1005"/>
    </location>
</feature>
<feature type="compositionally biased region" description="Polar residues" evidence="1">
    <location>
        <begin position="933"/>
        <end position="946"/>
    </location>
</feature>